<organism evidence="7 8">
    <name type="scientific">Orchesella dallaii</name>
    <dbReference type="NCBI Taxonomy" id="48710"/>
    <lineage>
        <taxon>Eukaryota</taxon>
        <taxon>Metazoa</taxon>
        <taxon>Ecdysozoa</taxon>
        <taxon>Arthropoda</taxon>
        <taxon>Hexapoda</taxon>
        <taxon>Collembola</taxon>
        <taxon>Entomobryomorpha</taxon>
        <taxon>Entomobryoidea</taxon>
        <taxon>Orchesellidae</taxon>
        <taxon>Orchesellinae</taxon>
        <taxon>Orchesella</taxon>
    </lineage>
</organism>
<sequence length="370" mass="42254">MSRFLRWLLGKTFGVLFSSGGARIGSQLGMLQALLEYKMIPIDMVVGTGAGFLLAVLYAIYQDYDTVQKIIEKVFKVLLHGFCKTRHFFRQFNMTNVSLNIVRMPNDLQDFKELLRFHWDDFSIPYISSNKGKRLLVYFYQLFGSIQLEDTFLPVCCVTTNLTSQNVRVERSGPVWVFVRASLTHTNHSPPICDPIDGDYIGDGAHANSLPEDVLKEYGAEYIIAFNTVGTKLLDNNIADPNMSFFRYIAKASENFLRQCGLANPSFEDVFNKLAVTQTRMYAASQSFKETAYSKMTNAPSKMVQFNETVKIHIYERDISQSQVILDRMRFQDRILQAAHVLDPILLQQLENLGIQNCRVNDHEDNSNSK</sequence>
<reference evidence="7 8" key="1">
    <citation type="submission" date="2024-08" db="EMBL/GenBank/DDBJ databases">
        <authorList>
            <person name="Cucini C."/>
            <person name="Frati F."/>
        </authorList>
    </citation>
    <scope>NUCLEOTIDE SEQUENCE [LARGE SCALE GENOMIC DNA]</scope>
</reference>
<keyword evidence="8" id="KW-1185">Reference proteome</keyword>
<dbReference type="Gene3D" id="3.40.1090.10">
    <property type="entry name" value="Cytosolic phospholipase A2 catalytic domain"/>
    <property type="match status" value="1"/>
</dbReference>
<keyword evidence="2" id="KW-0442">Lipid degradation</keyword>
<evidence type="ECO:0000256" key="1">
    <source>
        <dbReference type="ARBA" id="ARBA00022801"/>
    </source>
</evidence>
<evidence type="ECO:0000256" key="5">
    <source>
        <dbReference type="SAM" id="Phobius"/>
    </source>
</evidence>
<accession>A0ABP1QUI8</accession>
<dbReference type="InterPro" id="IPR050301">
    <property type="entry name" value="NTE"/>
</dbReference>
<keyword evidence="5" id="KW-1133">Transmembrane helix</keyword>
<dbReference type="PROSITE" id="PS51635">
    <property type="entry name" value="PNPLA"/>
    <property type="match status" value="1"/>
</dbReference>
<dbReference type="InterPro" id="IPR016035">
    <property type="entry name" value="Acyl_Trfase/lysoPLipase"/>
</dbReference>
<dbReference type="SUPFAM" id="SSF52151">
    <property type="entry name" value="FabD/lysophospholipase-like"/>
    <property type="match status" value="1"/>
</dbReference>
<name>A0ABP1QUI8_9HEXA</name>
<dbReference type="EMBL" id="CAXLJM020000046">
    <property type="protein sequence ID" value="CAL8111651.1"/>
    <property type="molecule type" value="Genomic_DNA"/>
</dbReference>
<evidence type="ECO:0000256" key="4">
    <source>
        <dbReference type="PROSITE-ProRule" id="PRU01161"/>
    </source>
</evidence>
<evidence type="ECO:0000313" key="7">
    <source>
        <dbReference type="EMBL" id="CAL8111651.1"/>
    </source>
</evidence>
<keyword evidence="3" id="KW-0443">Lipid metabolism</keyword>
<dbReference type="InterPro" id="IPR002641">
    <property type="entry name" value="PNPLA_dom"/>
</dbReference>
<evidence type="ECO:0000256" key="2">
    <source>
        <dbReference type="ARBA" id="ARBA00022963"/>
    </source>
</evidence>
<keyword evidence="1" id="KW-0378">Hydrolase</keyword>
<proteinExistence type="predicted"/>
<dbReference type="Pfam" id="PF01734">
    <property type="entry name" value="Patatin"/>
    <property type="match status" value="1"/>
</dbReference>
<evidence type="ECO:0000313" key="8">
    <source>
        <dbReference type="Proteomes" id="UP001642540"/>
    </source>
</evidence>
<feature type="domain" description="PNPLA" evidence="6">
    <location>
        <begin position="15"/>
        <end position="216"/>
    </location>
</feature>
<comment type="caution">
    <text evidence="4">Lacks conserved residue(s) required for the propagation of feature annotation.</text>
</comment>
<feature type="transmembrane region" description="Helical" evidence="5">
    <location>
        <begin position="39"/>
        <end position="61"/>
    </location>
</feature>
<comment type="caution">
    <text evidence="7">The sequence shown here is derived from an EMBL/GenBank/DDBJ whole genome shotgun (WGS) entry which is preliminary data.</text>
</comment>
<dbReference type="PANTHER" id="PTHR14226:SF29">
    <property type="entry name" value="NEUROPATHY TARGET ESTERASE SWS"/>
    <property type="match status" value="1"/>
</dbReference>
<dbReference type="Proteomes" id="UP001642540">
    <property type="component" value="Unassembled WGS sequence"/>
</dbReference>
<evidence type="ECO:0000259" key="6">
    <source>
        <dbReference type="PROSITE" id="PS51635"/>
    </source>
</evidence>
<evidence type="ECO:0000256" key="3">
    <source>
        <dbReference type="ARBA" id="ARBA00023098"/>
    </source>
</evidence>
<dbReference type="PANTHER" id="PTHR14226">
    <property type="entry name" value="NEUROPATHY TARGET ESTERASE/SWISS CHEESE D.MELANOGASTER"/>
    <property type="match status" value="1"/>
</dbReference>
<protein>
    <recommendedName>
        <fullName evidence="6">PNPLA domain-containing protein</fullName>
    </recommendedName>
</protein>
<gene>
    <name evidence="7" type="ORF">ODALV1_LOCUS15232</name>
</gene>
<keyword evidence="5" id="KW-0812">Transmembrane</keyword>
<keyword evidence="5" id="KW-0472">Membrane</keyword>
<feature type="short sequence motif" description="DGA/G" evidence="4">
    <location>
        <begin position="203"/>
        <end position="205"/>
    </location>
</feature>